<feature type="compositionally biased region" description="Low complexity" evidence="5">
    <location>
        <begin position="300"/>
        <end position="326"/>
    </location>
</feature>
<accession>A0A7S3PP90</accession>
<keyword evidence="3 6" id="KW-1133">Transmembrane helix</keyword>
<protein>
    <recommendedName>
        <fullName evidence="8">Tetraspanin</fullName>
    </recommendedName>
</protein>
<evidence type="ECO:0000256" key="3">
    <source>
        <dbReference type="ARBA" id="ARBA00022989"/>
    </source>
</evidence>
<dbReference type="PRINTS" id="PR00259">
    <property type="entry name" value="TMFOUR"/>
</dbReference>
<evidence type="ECO:0000256" key="4">
    <source>
        <dbReference type="ARBA" id="ARBA00023136"/>
    </source>
</evidence>
<feature type="transmembrane region" description="Helical" evidence="6">
    <location>
        <begin position="12"/>
        <end position="35"/>
    </location>
</feature>
<keyword evidence="4 6" id="KW-0472">Membrane</keyword>
<sequence length="373" mass="39822">MCCRPDENSRCSNIVVGILVVTNVLLVLIGLGLVGGGAYLYTNFDAFQDIVSQDLITWVIVAGAILCIIALSAIYGAVANKKAILIVYLIIFVIMLTGQVTVAILGLQYVGIIDELDTGTNATTSDKTEQTINNFLLRSYETCCFQSDDAIDGFCPNPPGNCIKVLGCDDPIYINGQCVTGAETVENVDIGVCSALEAADIVGPIATGKCGNGDPSQFLDDCVQYLTDQLGFAGNIVIGLGVFEVILIFLTVFLIFGRAKNWYDNENFAVAVGEPVEDWEEVNPREVRDSISVPPAPQGRARAASNASRARAASNAASAHGSVVRSRVVDGDSRTSRGGSFESRTRGSFDSTVRSSIDRRTLKENPNVIDDVL</sequence>
<feature type="region of interest" description="Disordered" evidence="5">
    <location>
        <begin position="289"/>
        <end position="358"/>
    </location>
</feature>
<feature type="transmembrane region" description="Helical" evidence="6">
    <location>
        <begin position="85"/>
        <end position="110"/>
    </location>
</feature>
<evidence type="ECO:0000256" key="6">
    <source>
        <dbReference type="SAM" id="Phobius"/>
    </source>
</evidence>
<feature type="compositionally biased region" description="Polar residues" evidence="5">
    <location>
        <begin position="346"/>
        <end position="355"/>
    </location>
</feature>
<evidence type="ECO:0008006" key="8">
    <source>
        <dbReference type="Google" id="ProtNLM"/>
    </source>
</evidence>
<dbReference type="GO" id="GO:0016020">
    <property type="term" value="C:membrane"/>
    <property type="evidence" value="ECO:0007669"/>
    <property type="project" value="UniProtKB-SubCell"/>
</dbReference>
<name>A0A7S3PP90_9STRA</name>
<dbReference type="AlphaFoldDB" id="A0A7S3PP90"/>
<reference evidence="7" key="1">
    <citation type="submission" date="2021-01" db="EMBL/GenBank/DDBJ databases">
        <authorList>
            <person name="Corre E."/>
            <person name="Pelletier E."/>
            <person name="Niang G."/>
            <person name="Scheremetjew M."/>
            <person name="Finn R."/>
            <person name="Kale V."/>
            <person name="Holt S."/>
            <person name="Cochrane G."/>
            <person name="Meng A."/>
            <person name="Brown T."/>
            <person name="Cohen L."/>
        </authorList>
    </citation>
    <scope>NUCLEOTIDE SEQUENCE</scope>
    <source>
        <strain evidence="7">GSBS06</strain>
    </source>
</reference>
<dbReference type="Pfam" id="PF00335">
    <property type="entry name" value="Tetraspanin"/>
    <property type="match status" value="1"/>
</dbReference>
<evidence type="ECO:0000256" key="2">
    <source>
        <dbReference type="ARBA" id="ARBA00022692"/>
    </source>
</evidence>
<organism evidence="7">
    <name type="scientific">Aplanochytrium stocchinoi</name>
    <dbReference type="NCBI Taxonomy" id="215587"/>
    <lineage>
        <taxon>Eukaryota</taxon>
        <taxon>Sar</taxon>
        <taxon>Stramenopiles</taxon>
        <taxon>Bigyra</taxon>
        <taxon>Labyrinthulomycetes</taxon>
        <taxon>Thraustochytrida</taxon>
        <taxon>Thraustochytriidae</taxon>
        <taxon>Aplanochytrium</taxon>
    </lineage>
</organism>
<evidence type="ECO:0000256" key="5">
    <source>
        <dbReference type="SAM" id="MobiDB-lite"/>
    </source>
</evidence>
<dbReference type="EMBL" id="HBIN01020922">
    <property type="protein sequence ID" value="CAE0446013.1"/>
    <property type="molecule type" value="Transcribed_RNA"/>
</dbReference>
<comment type="subcellular location">
    <subcellularLocation>
        <location evidence="1">Membrane</location>
        <topology evidence="1">Multi-pass membrane protein</topology>
    </subcellularLocation>
</comment>
<proteinExistence type="predicted"/>
<keyword evidence="2 6" id="KW-0812">Transmembrane</keyword>
<gene>
    <name evidence="7" type="ORF">ASTO00021_LOCUS16019</name>
</gene>
<evidence type="ECO:0000256" key="1">
    <source>
        <dbReference type="ARBA" id="ARBA00004141"/>
    </source>
</evidence>
<evidence type="ECO:0000313" key="7">
    <source>
        <dbReference type="EMBL" id="CAE0446013.1"/>
    </source>
</evidence>
<feature type="transmembrane region" description="Helical" evidence="6">
    <location>
        <begin position="236"/>
        <end position="256"/>
    </location>
</feature>
<dbReference type="InterPro" id="IPR018499">
    <property type="entry name" value="Tetraspanin/Peripherin"/>
</dbReference>
<feature type="transmembrane region" description="Helical" evidence="6">
    <location>
        <begin position="55"/>
        <end position="78"/>
    </location>
</feature>